<keyword evidence="3" id="KW-1185">Reference proteome</keyword>
<dbReference type="KEGG" id="msil:METEAL_21140"/>
<feature type="compositionally biased region" description="Basic and acidic residues" evidence="1">
    <location>
        <begin position="200"/>
        <end position="213"/>
    </location>
</feature>
<accession>A0AA48GNT4</accession>
<name>A0AA48GNT4_9BACT</name>
<evidence type="ECO:0000256" key="1">
    <source>
        <dbReference type="SAM" id="MobiDB-lite"/>
    </source>
</evidence>
<organism evidence="2 3">
    <name type="scientific">Mesoterricola silvestris</name>
    <dbReference type="NCBI Taxonomy" id="2927979"/>
    <lineage>
        <taxon>Bacteria</taxon>
        <taxon>Pseudomonadati</taxon>
        <taxon>Acidobacteriota</taxon>
        <taxon>Holophagae</taxon>
        <taxon>Holophagales</taxon>
        <taxon>Holophagaceae</taxon>
        <taxon>Mesoterricola</taxon>
    </lineage>
</organism>
<protein>
    <submittedName>
        <fullName evidence="2">Uncharacterized protein</fullName>
    </submittedName>
</protein>
<evidence type="ECO:0000313" key="2">
    <source>
        <dbReference type="EMBL" id="BDU72940.1"/>
    </source>
</evidence>
<gene>
    <name evidence="2" type="ORF">METEAL_21140</name>
</gene>
<reference evidence="3" key="1">
    <citation type="journal article" date="2023" name="Int. J. Syst. Evol. Microbiol.">
        <title>Mesoterricola silvestris gen. nov., sp. nov., Mesoterricola sediminis sp. nov., Geothrix oryzae sp. nov., Geothrix edaphica sp. nov., Geothrix rubra sp. nov., and Geothrix limicola sp. nov., six novel members of Acidobacteriota isolated from soils.</title>
        <authorList>
            <person name="Itoh H."/>
            <person name="Sugisawa Y."/>
            <person name="Mise K."/>
            <person name="Xu Z."/>
            <person name="Kuniyasu M."/>
            <person name="Ushijima N."/>
            <person name="Kawano K."/>
            <person name="Kobayashi E."/>
            <person name="Shiratori Y."/>
            <person name="Masuda Y."/>
            <person name="Senoo K."/>
        </authorList>
    </citation>
    <scope>NUCLEOTIDE SEQUENCE [LARGE SCALE GENOMIC DNA]</scope>
    <source>
        <strain evidence="3">W79</strain>
    </source>
</reference>
<sequence>MREYGIISPAYWKGQTGRQIRAMGPMAQLVGCYLMTAPTSNLIGLYYLPLVLVAGETNTTVEEVTQIMQALAAIDWAYYDQDTETVWVRNMAFYQVAERVERADNRWAAIYRELTDYDKSPFFSRFLEVYGEPFNLTTAFDSPSGAPPKGLSRTTRKIRQAPPKPLGSTSGAPTKGSDGATTQPEQAPLEPLRSPSQAKSIEHRAEAKNKEQEQGASASAPDAPAPAPEPRDAAAATFIPGFLERSLGELGISGRPYEQLVRDLGAKGLQCAIYKIRNKQGGRNPVGLLLKRGADLAEEGRALLQESLKAAQKGAPEAFKDPRWVKMPPELRDDPEAMLAWAAWIPIETAMFDAQGGSGEDEARARERDARKAALQVLKEHHPDPEGLDRQVQGAMASLPSSMPAQSAQLMALTKVLGLGGKP</sequence>
<evidence type="ECO:0000313" key="3">
    <source>
        <dbReference type="Proteomes" id="UP001238179"/>
    </source>
</evidence>
<feature type="region of interest" description="Disordered" evidence="1">
    <location>
        <begin position="137"/>
        <end position="231"/>
    </location>
</feature>
<dbReference type="EMBL" id="AP027080">
    <property type="protein sequence ID" value="BDU72940.1"/>
    <property type="molecule type" value="Genomic_DNA"/>
</dbReference>
<proteinExistence type="predicted"/>
<dbReference type="AlphaFoldDB" id="A0AA48GNT4"/>
<dbReference type="RefSeq" id="WP_316415848.1">
    <property type="nucleotide sequence ID" value="NZ_AP027080.1"/>
</dbReference>
<dbReference type="Proteomes" id="UP001238179">
    <property type="component" value="Chromosome"/>
</dbReference>